<evidence type="ECO:0000256" key="4">
    <source>
        <dbReference type="ARBA" id="ARBA00022692"/>
    </source>
</evidence>
<evidence type="ECO:0000313" key="10">
    <source>
        <dbReference type="Proteomes" id="UP001152888"/>
    </source>
</evidence>
<dbReference type="GO" id="GO:0015075">
    <property type="term" value="F:monoatomic ion transmembrane transporter activity"/>
    <property type="evidence" value="ECO:0007669"/>
    <property type="project" value="InterPro"/>
</dbReference>
<dbReference type="Proteomes" id="UP001152888">
    <property type="component" value="Unassembled WGS sequence"/>
</dbReference>
<evidence type="ECO:0000256" key="2">
    <source>
        <dbReference type="ARBA" id="ARBA00005974"/>
    </source>
</evidence>
<keyword evidence="5" id="KW-0029">Amino-acid transport</keyword>
<comment type="caution">
    <text evidence="9">The sequence shown here is derived from an EMBL/GenBank/DDBJ whole genome shotgun (WGS) entry which is preliminary data.</text>
</comment>
<keyword evidence="6" id="KW-1133">Transmembrane helix</keyword>
<reference evidence="9" key="1">
    <citation type="submission" date="2022-03" db="EMBL/GenBank/DDBJ databases">
        <authorList>
            <person name="Sayadi A."/>
        </authorList>
    </citation>
    <scope>NUCLEOTIDE SEQUENCE</scope>
</reference>
<organism evidence="9 10">
    <name type="scientific">Acanthoscelides obtectus</name>
    <name type="common">Bean weevil</name>
    <name type="synonym">Bruchus obtectus</name>
    <dbReference type="NCBI Taxonomy" id="200917"/>
    <lineage>
        <taxon>Eukaryota</taxon>
        <taxon>Metazoa</taxon>
        <taxon>Ecdysozoa</taxon>
        <taxon>Arthropoda</taxon>
        <taxon>Hexapoda</taxon>
        <taxon>Insecta</taxon>
        <taxon>Pterygota</taxon>
        <taxon>Neoptera</taxon>
        <taxon>Endopterygota</taxon>
        <taxon>Coleoptera</taxon>
        <taxon>Polyphaga</taxon>
        <taxon>Cucujiformia</taxon>
        <taxon>Chrysomeloidea</taxon>
        <taxon>Chrysomelidae</taxon>
        <taxon>Bruchinae</taxon>
        <taxon>Bruchini</taxon>
        <taxon>Acanthoscelides</taxon>
    </lineage>
</organism>
<keyword evidence="4" id="KW-0812">Transmembrane</keyword>
<protein>
    <submittedName>
        <fullName evidence="9">Uncharacterized protein</fullName>
    </submittedName>
</protein>
<accession>A0A9P0M8E5</accession>
<dbReference type="AlphaFoldDB" id="A0A9P0M8E5"/>
<comment type="subcellular location">
    <subcellularLocation>
        <location evidence="1">Mitochondrion membrane</location>
        <topology evidence="1">Multi-pass membrane protein</topology>
    </subcellularLocation>
</comment>
<dbReference type="EMBL" id="CAKOFQ010007802">
    <property type="protein sequence ID" value="CAH2008347.1"/>
    <property type="molecule type" value="Genomic_DNA"/>
</dbReference>
<dbReference type="PANTHER" id="PTHR11153">
    <property type="entry name" value="SIDEROFLEXIN"/>
    <property type="match status" value="1"/>
</dbReference>
<evidence type="ECO:0000256" key="1">
    <source>
        <dbReference type="ARBA" id="ARBA00004225"/>
    </source>
</evidence>
<dbReference type="GO" id="GO:0140300">
    <property type="term" value="P:serine import into mitochondrion"/>
    <property type="evidence" value="ECO:0007669"/>
    <property type="project" value="TreeGrafter"/>
</dbReference>
<gene>
    <name evidence="9" type="ORF">ACAOBT_LOCUS30181</name>
</gene>
<dbReference type="PANTHER" id="PTHR11153:SF8">
    <property type="entry name" value="SIDEROFLEXIN-1"/>
    <property type="match status" value="1"/>
</dbReference>
<keyword evidence="8" id="KW-0472">Membrane</keyword>
<evidence type="ECO:0000256" key="6">
    <source>
        <dbReference type="ARBA" id="ARBA00022989"/>
    </source>
</evidence>
<comment type="similarity">
    <text evidence="2">Belongs to the sideroflexin family.</text>
</comment>
<dbReference type="GO" id="GO:0005743">
    <property type="term" value="C:mitochondrial inner membrane"/>
    <property type="evidence" value="ECO:0007669"/>
    <property type="project" value="TreeGrafter"/>
</dbReference>
<proteinExistence type="inferred from homology"/>
<sequence>MSCYEGEKINLDEPRYDQDTYIGRARHFFEITNPLNLFVSYRQLEEARCLVTKYNLLSSSI</sequence>
<keyword evidence="3" id="KW-0813">Transport</keyword>
<evidence type="ECO:0000256" key="3">
    <source>
        <dbReference type="ARBA" id="ARBA00022448"/>
    </source>
</evidence>
<evidence type="ECO:0000256" key="8">
    <source>
        <dbReference type="ARBA" id="ARBA00023136"/>
    </source>
</evidence>
<dbReference type="Pfam" id="PF03820">
    <property type="entry name" value="SFXNs"/>
    <property type="match status" value="1"/>
</dbReference>
<dbReference type="InterPro" id="IPR004686">
    <property type="entry name" value="Mtc"/>
</dbReference>
<name>A0A9P0M8E5_ACAOB</name>
<evidence type="ECO:0000313" key="9">
    <source>
        <dbReference type="EMBL" id="CAH2008347.1"/>
    </source>
</evidence>
<keyword evidence="7" id="KW-0496">Mitochondrion</keyword>
<evidence type="ECO:0000256" key="5">
    <source>
        <dbReference type="ARBA" id="ARBA00022970"/>
    </source>
</evidence>
<dbReference type="OrthoDB" id="6608471at2759"/>
<keyword evidence="10" id="KW-1185">Reference proteome</keyword>
<evidence type="ECO:0000256" key="7">
    <source>
        <dbReference type="ARBA" id="ARBA00023128"/>
    </source>
</evidence>